<gene>
    <name evidence="2" type="ORF">C7B64_16000</name>
</gene>
<organism evidence="2 3">
    <name type="scientific">Merismopedia glauca CCAP 1448/3</name>
    <dbReference type="NCBI Taxonomy" id="1296344"/>
    <lineage>
        <taxon>Bacteria</taxon>
        <taxon>Bacillati</taxon>
        <taxon>Cyanobacteriota</taxon>
        <taxon>Cyanophyceae</taxon>
        <taxon>Synechococcales</taxon>
        <taxon>Merismopediaceae</taxon>
        <taxon>Merismopedia</taxon>
    </lineage>
</organism>
<keyword evidence="3" id="KW-1185">Reference proteome</keyword>
<dbReference type="OrthoDB" id="9787617at2"/>
<dbReference type="InterPro" id="IPR028098">
    <property type="entry name" value="Glyco_trans_4-like_N"/>
</dbReference>
<reference evidence="2 3" key="2">
    <citation type="submission" date="2018-03" db="EMBL/GenBank/DDBJ databases">
        <title>The ancient ancestry and fast evolution of plastids.</title>
        <authorList>
            <person name="Moore K.R."/>
            <person name="Magnabosco C."/>
            <person name="Momper L."/>
            <person name="Gold D.A."/>
            <person name="Bosak T."/>
            <person name="Fournier G.P."/>
        </authorList>
    </citation>
    <scope>NUCLEOTIDE SEQUENCE [LARGE SCALE GENOMIC DNA]</scope>
    <source>
        <strain evidence="2 3">CCAP 1448/3</strain>
    </source>
</reference>
<evidence type="ECO:0000313" key="2">
    <source>
        <dbReference type="EMBL" id="PSB01885.1"/>
    </source>
</evidence>
<dbReference type="GO" id="GO:0016740">
    <property type="term" value="F:transferase activity"/>
    <property type="evidence" value="ECO:0007669"/>
    <property type="project" value="UniProtKB-KW"/>
</dbReference>
<dbReference type="SUPFAM" id="SSF53756">
    <property type="entry name" value="UDP-Glycosyltransferase/glycogen phosphorylase"/>
    <property type="match status" value="1"/>
</dbReference>
<dbReference type="Pfam" id="PF13692">
    <property type="entry name" value="Glyco_trans_1_4"/>
    <property type="match status" value="1"/>
</dbReference>
<evidence type="ECO:0000259" key="1">
    <source>
        <dbReference type="Pfam" id="PF13439"/>
    </source>
</evidence>
<dbReference type="EMBL" id="PVWJ01000083">
    <property type="protein sequence ID" value="PSB01885.1"/>
    <property type="molecule type" value="Genomic_DNA"/>
</dbReference>
<dbReference type="Gene3D" id="3.40.50.2000">
    <property type="entry name" value="Glycogen Phosphorylase B"/>
    <property type="match status" value="2"/>
</dbReference>
<comment type="caution">
    <text evidence="2">The sequence shown here is derived from an EMBL/GenBank/DDBJ whole genome shotgun (WGS) entry which is preliminary data.</text>
</comment>
<dbReference type="PANTHER" id="PTHR12526">
    <property type="entry name" value="GLYCOSYLTRANSFERASE"/>
    <property type="match status" value="1"/>
</dbReference>
<accession>A0A2T1C0S7</accession>
<dbReference type="Pfam" id="PF13439">
    <property type="entry name" value="Glyco_transf_4"/>
    <property type="match status" value="1"/>
</dbReference>
<evidence type="ECO:0000313" key="3">
    <source>
        <dbReference type="Proteomes" id="UP000238762"/>
    </source>
</evidence>
<proteinExistence type="predicted"/>
<reference evidence="2 3" key="1">
    <citation type="submission" date="2018-02" db="EMBL/GenBank/DDBJ databases">
        <authorList>
            <person name="Cohen D.B."/>
            <person name="Kent A.D."/>
        </authorList>
    </citation>
    <scope>NUCLEOTIDE SEQUENCE [LARGE SCALE GENOMIC DNA]</scope>
    <source>
        <strain evidence="2 3">CCAP 1448/3</strain>
    </source>
</reference>
<protein>
    <submittedName>
        <fullName evidence="2">Group 1 glycosyl transferase</fullName>
    </submittedName>
</protein>
<dbReference type="Proteomes" id="UP000238762">
    <property type="component" value="Unassembled WGS sequence"/>
</dbReference>
<name>A0A2T1C0S7_9CYAN</name>
<keyword evidence="2" id="KW-0808">Transferase</keyword>
<dbReference type="AlphaFoldDB" id="A0A2T1C0S7"/>
<feature type="domain" description="Glycosyltransferase subfamily 4-like N-terminal" evidence="1">
    <location>
        <begin position="12"/>
        <end position="175"/>
    </location>
</feature>
<sequence>MKIAFLIRDLNYGGAQRQLVTLVKALPTDIFAIAVLYFYADGPLIKELEYTNIKLICLDKKGRWDTLNFLRNLYQNLQKIKPDVLHAYLGEANLISLFLKPLFPKTKIILSIRGSEENLLETYGKISLWMFRLESWMSFLADLIIANSKAGKKYHVSQGFPAPKTIVIPNGIDIKKFASNLEERNRLRAEWQINQDEILIGLIGRLSPMKDHPNFLQAAALVSQKGDDIKFVCVGTGSEDYAHKLLELTAELALTEKVIWAGSRSDMLAVHNALDIAVLTSVNGEGFPNVIGEAMACGKPCIATDVGDSAWIVGELGTIVPPQNSEALAEAICATIETLKNHQFEPEKIRQRIVDNFSVESLVNNTQIAILNEVKSHLSLVSPSRRGN</sequence>